<evidence type="ECO:0000313" key="2">
    <source>
        <dbReference type="EMBL" id="QGR09913.1"/>
    </source>
</evidence>
<protein>
    <submittedName>
        <fullName evidence="2">Addiction module toxin RelE</fullName>
    </submittedName>
    <submittedName>
        <fullName evidence="1">Type II toxin-antitoxin system RelE/ParE family toxin</fullName>
    </submittedName>
</protein>
<organism evidence="2 3">
    <name type="scientific">Pantoea phytobeneficialis</name>
    <dbReference type="NCBI Taxonomy" id="2052056"/>
    <lineage>
        <taxon>Bacteria</taxon>
        <taxon>Pseudomonadati</taxon>
        <taxon>Pseudomonadota</taxon>
        <taxon>Gammaproteobacteria</taxon>
        <taxon>Enterobacterales</taxon>
        <taxon>Erwiniaceae</taxon>
        <taxon>Pantoea</taxon>
    </lineage>
</organism>
<proteinExistence type="predicted"/>
<keyword evidence="4" id="KW-1185">Reference proteome</keyword>
<accession>A0AAP9KSC0</accession>
<geneLocation type="plasmid" evidence="2">
    <name>pMSR2D</name>
</geneLocation>
<dbReference type="InterPro" id="IPR009241">
    <property type="entry name" value="HigB-like"/>
</dbReference>
<gene>
    <name evidence="2" type="ORF">CTZ24_25965</name>
    <name evidence="1" type="ORF">Q3404_10180</name>
</gene>
<sequence>MWTILFSQRFDDWLHDQENGLQEKILADLVNLQTYGPSLSRPYADTVNGSMHKNMKELRVQYSGRPVRAFFAFDPVRRAILLCAGDKSNDKKFYERMVRIADDEFSVHLARMEDNQ</sequence>
<evidence type="ECO:0000313" key="4">
    <source>
        <dbReference type="Proteomes" id="UP001171299"/>
    </source>
</evidence>
<dbReference type="EMBL" id="JAUOOM010000008">
    <property type="protein sequence ID" value="MDO6406947.1"/>
    <property type="molecule type" value="Genomic_DNA"/>
</dbReference>
<dbReference type="RefSeq" id="WP_208727325.1">
    <property type="nucleotide sequence ID" value="NZ_CP024640.1"/>
</dbReference>
<dbReference type="Proteomes" id="UP001171299">
    <property type="component" value="Unassembled WGS sequence"/>
</dbReference>
<dbReference type="EMBL" id="CP024640">
    <property type="protein sequence ID" value="QGR09913.1"/>
    <property type="molecule type" value="Genomic_DNA"/>
</dbReference>
<reference evidence="1" key="3">
    <citation type="submission" date="2023-07" db="EMBL/GenBank/DDBJ databases">
        <title>The extreme plant-growth-promoting properties of Pantoea phytobeneficialis PF55 revealed by functional and genomic analysis.</title>
        <authorList>
            <person name="Nascimento F.X."/>
            <person name="Marcio R.J."/>
        </authorList>
    </citation>
    <scope>NUCLEOTIDE SEQUENCE</scope>
    <source>
        <strain evidence="1">PF55</strain>
    </source>
</reference>
<reference evidence="2" key="2">
    <citation type="journal article" date="2020" name="Environ. Microbiol.">
        <title>The extreme plant-growth-promoting properties of Pantoea phytobeneficialis MSR2 revealed by functional and genomic analysis.</title>
        <authorList>
            <person name="Nascimento F.X."/>
            <person name="Hernandez A.G."/>
            <person name="Glick B.R."/>
            <person name="Rossi M.J."/>
        </authorList>
    </citation>
    <scope>NUCLEOTIDE SEQUENCE</scope>
    <source>
        <strain evidence="2">MSR2</strain>
    </source>
</reference>
<dbReference type="KEGG" id="ppho:CTZ24_25965"/>
<reference evidence="3" key="1">
    <citation type="submission" date="2017-11" db="EMBL/GenBank/DDBJ databases">
        <title>Genome sequence of Pantoea sp. MSR2.</title>
        <authorList>
            <person name="Nascimento F.X."/>
        </authorList>
    </citation>
    <scope>NUCLEOTIDE SEQUENCE [LARGE SCALE GENOMIC DNA]</scope>
    <source>
        <strain evidence="3">MSR2</strain>
        <plasmid evidence="3">pmsr2d</plasmid>
    </source>
</reference>
<evidence type="ECO:0000313" key="1">
    <source>
        <dbReference type="EMBL" id="MDO6406947.1"/>
    </source>
</evidence>
<dbReference type="AlphaFoldDB" id="A0AAP9KSC0"/>
<keyword evidence="2" id="KW-0614">Plasmid</keyword>
<evidence type="ECO:0000313" key="3">
    <source>
        <dbReference type="Proteomes" id="UP000424872"/>
    </source>
</evidence>
<dbReference type="Pfam" id="PF05973">
    <property type="entry name" value="Gp49"/>
    <property type="match status" value="1"/>
</dbReference>
<name>A0AAP9KSC0_9GAMM</name>
<geneLocation type="plasmid" evidence="3">
    <name>pmsr2d</name>
</geneLocation>
<dbReference type="Proteomes" id="UP000424872">
    <property type="component" value="Plasmid pMSR2D"/>
</dbReference>